<reference evidence="1" key="1">
    <citation type="submission" date="2018-11" db="EMBL/GenBank/DDBJ databases">
        <title>The sequence and de novo assembly of Larimichthys crocea genome using PacBio and Hi-C technologies.</title>
        <authorList>
            <person name="Xu P."/>
            <person name="Chen B."/>
            <person name="Zhou Z."/>
            <person name="Ke Q."/>
            <person name="Wu Y."/>
            <person name="Bai H."/>
            <person name="Pu F."/>
        </authorList>
    </citation>
    <scope>NUCLEOTIDE SEQUENCE</scope>
    <source>
        <tissue evidence="1">Muscle</tissue>
    </source>
</reference>
<protein>
    <submittedName>
        <fullName evidence="1">Uncharacterized protein</fullName>
    </submittedName>
</protein>
<dbReference type="Proteomes" id="UP000793456">
    <property type="component" value="Chromosome XI"/>
</dbReference>
<proteinExistence type="predicted"/>
<evidence type="ECO:0000313" key="1">
    <source>
        <dbReference type="EMBL" id="TMS13413.1"/>
    </source>
</evidence>
<keyword evidence="2" id="KW-1185">Reference proteome</keyword>
<accession>A0ACD3R232</accession>
<name>A0ACD3R232_LARCR</name>
<gene>
    <name evidence="1" type="ORF">E3U43_018488</name>
</gene>
<organism evidence="1 2">
    <name type="scientific">Larimichthys crocea</name>
    <name type="common">Large yellow croaker</name>
    <name type="synonym">Pseudosciaena crocea</name>
    <dbReference type="NCBI Taxonomy" id="215358"/>
    <lineage>
        <taxon>Eukaryota</taxon>
        <taxon>Metazoa</taxon>
        <taxon>Chordata</taxon>
        <taxon>Craniata</taxon>
        <taxon>Vertebrata</taxon>
        <taxon>Euteleostomi</taxon>
        <taxon>Actinopterygii</taxon>
        <taxon>Neopterygii</taxon>
        <taxon>Teleostei</taxon>
        <taxon>Neoteleostei</taxon>
        <taxon>Acanthomorphata</taxon>
        <taxon>Eupercaria</taxon>
        <taxon>Sciaenidae</taxon>
        <taxon>Larimichthys</taxon>
    </lineage>
</organism>
<feature type="non-terminal residue" evidence="1">
    <location>
        <position position="106"/>
    </location>
</feature>
<comment type="caution">
    <text evidence="1">The sequence shown here is derived from an EMBL/GenBank/DDBJ whole genome shotgun (WGS) entry which is preliminary data.</text>
</comment>
<sequence length="106" mass="11589">MSSPLTRKLTLCQALNFILLLVAPVCLSSPQSSWISTWGPSGESSSGRVRRQLHFRNEWATWSGWSVCSRSCGSGASVRTRTCITRNPVGGPCAGDPRQYKICNTK</sequence>
<evidence type="ECO:0000313" key="2">
    <source>
        <dbReference type="Proteomes" id="UP000793456"/>
    </source>
</evidence>
<dbReference type="EMBL" id="CM011684">
    <property type="protein sequence ID" value="TMS13413.1"/>
    <property type="molecule type" value="Genomic_DNA"/>
</dbReference>